<name>A0A3B0Y3R5_9ZZZZ</name>
<organism evidence="1">
    <name type="scientific">hydrothermal vent metagenome</name>
    <dbReference type="NCBI Taxonomy" id="652676"/>
    <lineage>
        <taxon>unclassified sequences</taxon>
        <taxon>metagenomes</taxon>
        <taxon>ecological metagenomes</taxon>
    </lineage>
</organism>
<reference evidence="1" key="1">
    <citation type="submission" date="2018-06" db="EMBL/GenBank/DDBJ databases">
        <authorList>
            <person name="Zhirakovskaya E."/>
        </authorList>
    </citation>
    <scope>NUCLEOTIDE SEQUENCE</scope>
</reference>
<evidence type="ECO:0000313" key="1">
    <source>
        <dbReference type="EMBL" id="VAW68779.1"/>
    </source>
</evidence>
<gene>
    <name evidence="1" type="ORF">MNBD_GAMMA09-3613</name>
</gene>
<dbReference type="InterPro" id="IPR014942">
    <property type="entry name" value="AbiEii"/>
</dbReference>
<accession>A0A3B0Y3R5</accession>
<proteinExistence type="predicted"/>
<dbReference type="Pfam" id="PF08843">
    <property type="entry name" value="AbiEii"/>
    <property type="match status" value="1"/>
</dbReference>
<dbReference type="EMBL" id="UOFI01000138">
    <property type="protein sequence ID" value="VAW68779.1"/>
    <property type="molecule type" value="Genomic_DNA"/>
</dbReference>
<evidence type="ECO:0008006" key="2">
    <source>
        <dbReference type="Google" id="ProtNLM"/>
    </source>
</evidence>
<dbReference type="Gene3D" id="3.30.460.10">
    <property type="entry name" value="Beta Polymerase, domain 2"/>
    <property type="match status" value="1"/>
</dbReference>
<dbReference type="AlphaFoldDB" id="A0A3B0Y3R5"/>
<dbReference type="InterPro" id="IPR043519">
    <property type="entry name" value="NT_sf"/>
</dbReference>
<sequence length="289" mass="32455">MRRTLLNISGKLDSFTVAIYEQIATLAESQKIQFFIIGATARDLILHHGYGIEARRATKDIDLAVYVANWDEFQALKNNLIKTGKFAETKMTQRLLYQESIPVDIVPFGAITEADGTIGWPPDHDIRMNILGFEDAYSDAMPVRLRANPELDVLVASPASLAALKLMAWKERAPENTKDATDLIFIIQNYLDIGNHMRLQDEHSDLVDENFDYVRAGAQLLGRDIASVLSDDAIAVVLQIIREQTADGDRYPLVEDMSRGEPSEKIQENLRLLKDLMQGVLDIAEKNIN</sequence>
<protein>
    <recommendedName>
        <fullName evidence="2">Nucleotidyltransferase</fullName>
    </recommendedName>
</protein>